<reference evidence="1" key="1">
    <citation type="submission" date="2014-05" db="EMBL/GenBank/DDBJ databases">
        <authorList>
            <person name="Chronopoulou M."/>
        </authorList>
    </citation>
    <scope>NUCLEOTIDE SEQUENCE</scope>
    <source>
        <tissue evidence="1">Whole organism</tissue>
    </source>
</reference>
<accession>A0A0K2T8S2</accession>
<organism evidence="1">
    <name type="scientific">Lepeophtheirus salmonis</name>
    <name type="common">Salmon louse</name>
    <name type="synonym">Caligus salmonis</name>
    <dbReference type="NCBI Taxonomy" id="72036"/>
    <lineage>
        <taxon>Eukaryota</taxon>
        <taxon>Metazoa</taxon>
        <taxon>Ecdysozoa</taxon>
        <taxon>Arthropoda</taxon>
        <taxon>Crustacea</taxon>
        <taxon>Multicrustacea</taxon>
        <taxon>Hexanauplia</taxon>
        <taxon>Copepoda</taxon>
        <taxon>Siphonostomatoida</taxon>
        <taxon>Caligidae</taxon>
        <taxon>Lepeophtheirus</taxon>
    </lineage>
</organism>
<protein>
    <submittedName>
        <fullName evidence="1">Uncharacterized protein</fullName>
    </submittedName>
</protein>
<proteinExistence type="predicted"/>
<sequence length="49" mass="5889">MLVSFTIWYSQRTNSTNFIDVDNSKTMLYKAICQFIRNGRFLSSYWIEV</sequence>
<name>A0A0K2T8S2_LEPSM</name>
<dbReference type="EMBL" id="HACA01005133">
    <property type="protein sequence ID" value="CDW22494.1"/>
    <property type="molecule type" value="Transcribed_RNA"/>
</dbReference>
<dbReference type="AlphaFoldDB" id="A0A0K2T8S2"/>
<evidence type="ECO:0000313" key="1">
    <source>
        <dbReference type="EMBL" id="CDW22494.1"/>
    </source>
</evidence>